<reference evidence="1" key="1">
    <citation type="journal article" date="2020" name="Fungal Divers.">
        <title>Resolving the Mortierellaceae phylogeny through synthesis of multi-gene phylogenetics and phylogenomics.</title>
        <authorList>
            <person name="Vandepol N."/>
            <person name="Liber J."/>
            <person name="Desiro A."/>
            <person name="Na H."/>
            <person name="Kennedy M."/>
            <person name="Barry K."/>
            <person name="Grigoriev I.V."/>
            <person name="Miller A.N."/>
            <person name="O'Donnell K."/>
            <person name="Stajich J.E."/>
            <person name="Bonito G."/>
        </authorList>
    </citation>
    <scope>NUCLEOTIDE SEQUENCE</scope>
    <source>
        <strain evidence="1">KOD948</strain>
    </source>
</reference>
<organism evidence="1 2">
    <name type="scientific">Mortierella polycephala</name>
    <dbReference type="NCBI Taxonomy" id="41804"/>
    <lineage>
        <taxon>Eukaryota</taxon>
        <taxon>Fungi</taxon>
        <taxon>Fungi incertae sedis</taxon>
        <taxon>Mucoromycota</taxon>
        <taxon>Mortierellomycotina</taxon>
        <taxon>Mortierellomycetes</taxon>
        <taxon>Mortierellales</taxon>
        <taxon>Mortierellaceae</taxon>
        <taxon>Mortierella</taxon>
    </lineage>
</organism>
<dbReference type="Proteomes" id="UP000726737">
    <property type="component" value="Unassembled WGS sequence"/>
</dbReference>
<sequence length="384" mass="43505">MSILEVEFTTETDHSDGTYMDSNPSSARSSLNSIEMRYMNHLVGPGTTSSRLETSKRFVIRETDISRKLMAERRCVVQRQCEIDNVSDLLSLNFIFDDEFLGKCLPADVFTAAMSVPVPDPSEDEFRVLSLCSVYAARQSFMDTKNFILTQFQTGTLTSEMLQVFTYRPHLWQDPSFEVPTPLSLAKNEDTYLECNVKAIIFSVLGNLDITDHWTRDPLPTPQGFEEMYIPDYYGEKSGLPFMVVEVKRPEIRDDRLESDKRKLPSMMKIMLDRLLSNGVKDPVVIGILVSASRCNVLIMALEYEALYLCKKVGSFELPKNNLQLGLLLPALGPLHFIQGLATEMVAAIENRASNEKNTVRRLRRPSYYIKGIRIPVALSTLGK</sequence>
<dbReference type="EMBL" id="JAAAJA010000023">
    <property type="protein sequence ID" value="KAG0266048.1"/>
    <property type="molecule type" value="Genomic_DNA"/>
</dbReference>
<dbReference type="AlphaFoldDB" id="A0A9P6QD67"/>
<evidence type="ECO:0000313" key="1">
    <source>
        <dbReference type="EMBL" id="KAG0266048.1"/>
    </source>
</evidence>
<protein>
    <submittedName>
        <fullName evidence="1">Uncharacterized protein</fullName>
    </submittedName>
</protein>
<proteinExistence type="predicted"/>
<evidence type="ECO:0000313" key="2">
    <source>
        <dbReference type="Proteomes" id="UP000726737"/>
    </source>
</evidence>
<dbReference type="OrthoDB" id="2441065at2759"/>
<comment type="caution">
    <text evidence="1">The sequence shown here is derived from an EMBL/GenBank/DDBJ whole genome shotgun (WGS) entry which is preliminary data.</text>
</comment>
<name>A0A9P6QD67_9FUNG</name>
<gene>
    <name evidence="1" type="ORF">BG011_003486</name>
</gene>
<accession>A0A9P6QD67</accession>
<keyword evidence="2" id="KW-1185">Reference proteome</keyword>